<dbReference type="EMBL" id="JBANFI010000002">
    <property type="protein sequence ID" value="MFK7160383.1"/>
    <property type="molecule type" value="Genomic_DNA"/>
</dbReference>
<dbReference type="Gene3D" id="2.60.40.1590">
    <property type="entry name" value="Peptidoglycan hydrolase domains"/>
    <property type="match status" value="1"/>
</dbReference>
<accession>A0ABW8PXM5</accession>
<dbReference type="InterPro" id="IPR016047">
    <property type="entry name" value="M23ase_b-sheet_dom"/>
</dbReference>
<evidence type="ECO:0000313" key="5">
    <source>
        <dbReference type="Proteomes" id="UP001621714"/>
    </source>
</evidence>
<dbReference type="PANTHER" id="PTHR21666">
    <property type="entry name" value="PEPTIDASE-RELATED"/>
    <property type="match status" value="1"/>
</dbReference>
<dbReference type="RefSeq" id="WP_405337973.1">
    <property type="nucleotide sequence ID" value="NZ_JBANFI010000002.1"/>
</dbReference>
<dbReference type="InterPro" id="IPR011055">
    <property type="entry name" value="Dup_hybrid_motif"/>
</dbReference>
<evidence type="ECO:0000259" key="2">
    <source>
        <dbReference type="Pfam" id="PF01551"/>
    </source>
</evidence>
<gene>
    <name evidence="4" type="ORF">V6U78_04955</name>
</gene>
<dbReference type="CDD" id="cd12797">
    <property type="entry name" value="M23_peptidase"/>
    <property type="match status" value="1"/>
</dbReference>
<sequence length="284" mass="31385">MISLYSTRIAQYLAAALLLLLASSAQAGLWPQEERVPGGIALLEIPQRSAAAPHVYFNERRVYTHQRDGRWYAWVGIPLSQTPGATQALWRTRDGDIALPFVVADKAYPTQRLTVAPRHVDLSAEDLARVQRETPELRGAMDDFHPVRIALPEQVTLPLEGRRTSPFGFRREFNGQARNPHNGLDIAAPTGTPILAALPGRVVAQADYFFNGKTVVLDHGLGFTSLYCHMSQFTDLQIGDRVEAGQVIGYVGSTGRSTGPHLHWTISLNGARVDPDLFLTEQQR</sequence>
<evidence type="ECO:0000259" key="3">
    <source>
        <dbReference type="Pfam" id="PF18421"/>
    </source>
</evidence>
<dbReference type="SUPFAM" id="SSF51261">
    <property type="entry name" value="Duplicated hybrid motif"/>
    <property type="match status" value="1"/>
</dbReference>
<dbReference type="Pfam" id="PF01551">
    <property type="entry name" value="Peptidase_M23"/>
    <property type="match status" value="1"/>
</dbReference>
<dbReference type="InterPro" id="IPR050570">
    <property type="entry name" value="Cell_wall_metabolism_enzyme"/>
</dbReference>
<evidence type="ECO:0000313" key="4">
    <source>
        <dbReference type="EMBL" id="MFK7160383.1"/>
    </source>
</evidence>
<dbReference type="Proteomes" id="UP001621714">
    <property type="component" value="Unassembled WGS sequence"/>
</dbReference>
<feature type="domain" description="Peptidase family M23 N-terminal" evidence="3">
    <location>
        <begin position="35"/>
        <end position="106"/>
    </location>
</feature>
<dbReference type="Gene3D" id="2.70.70.10">
    <property type="entry name" value="Glucose Permease (Domain IIA)"/>
    <property type="match status" value="1"/>
</dbReference>
<proteinExistence type="predicted"/>
<dbReference type="PANTHER" id="PTHR21666:SF285">
    <property type="entry name" value="M23 FAMILY METALLOPEPTIDASE"/>
    <property type="match status" value="1"/>
</dbReference>
<dbReference type="InterPro" id="IPR040487">
    <property type="entry name" value="Peptidase_M23_N"/>
</dbReference>
<organism evidence="4 5">
    <name type="scientific">Marinospirillum alkalitolerans</name>
    <dbReference type="NCBI Taxonomy" id="3123374"/>
    <lineage>
        <taxon>Bacteria</taxon>
        <taxon>Pseudomonadati</taxon>
        <taxon>Pseudomonadota</taxon>
        <taxon>Gammaproteobacteria</taxon>
        <taxon>Oceanospirillales</taxon>
        <taxon>Oceanospirillaceae</taxon>
        <taxon>Marinospirillum</taxon>
    </lineage>
</organism>
<protein>
    <submittedName>
        <fullName evidence="4">Peptidoglycan DD-metalloendopeptidase family protein</fullName>
    </submittedName>
</protein>
<feature type="signal peptide" evidence="1">
    <location>
        <begin position="1"/>
        <end position="27"/>
    </location>
</feature>
<keyword evidence="1" id="KW-0732">Signal</keyword>
<keyword evidence="5" id="KW-1185">Reference proteome</keyword>
<reference evidence="4 5" key="1">
    <citation type="submission" date="2024-02" db="EMBL/GenBank/DDBJ databases">
        <title>Marinospirillum sp. MEB 164 isolated from Lonar lake sediment.</title>
        <authorList>
            <person name="Joshi A."/>
            <person name="Thite S."/>
        </authorList>
    </citation>
    <scope>NUCLEOTIDE SEQUENCE [LARGE SCALE GENOMIC DNA]</scope>
    <source>
        <strain evidence="4 5">MEB164</strain>
    </source>
</reference>
<dbReference type="Pfam" id="PF18421">
    <property type="entry name" value="Peptidase_M23_N"/>
    <property type="match status" value="1"/>
</dbReference>
<feature type="domain" description="M23ase beta-sheet core" evidence="2">
    <location>
        <begin position="180"/>
        <end position="275"/>
    </location>
</feature>
<evidence type="ECO:0000256" key="1">
    <source>
        <dbReference type="SAM" id="SignalP"/>
    </source>
</evidence>
<comment type="caution">
    <text evidence="4">The sequence shown here is derived from an EMBL/GenBank/DDBJ whole genome shotgun (WGS) entry which is preliminary data.</text>
</comment>
<feature type="chain" id="PRO_5045105822" evidence="1">
    <location>
        <begin position="28"/>
        <end position="284"/>
    </location>
</feature>
<name>A0ABW8PXM5_9GAMM</name>